<evidence type="ECO:0000313" key="8">
    <source>
        <dbReference type="Proteomes" id="UP000076234"/>
    </source>
</evidence>
<comment type="similarity">
    <text evidence="2">Belongs to the TspO/BZRP family.</text>
</comment>
<dbReference type="Gene3D" id="1.20.1260.100">
    <property type="entry name" value="TspO/MBR protein"/>
    <property type="match status" value="1"/>
</dbReference>
<evidence type="ECO:0000256" key="5">
    <source>
        <dbReference type="ARBA" id="ARBA00023136"/>
    </source>
</evidence>
<evidence type="ECO:0000256" key="6">
    <source>
        <dbReference type="SAM" id="Phobius"/>
    </source>
</evidence>
<dbReference type="KEGG" id="ster:AOA14_04690"/>
<dbReference type="CDD" id="cd15904">
    <property type="entry name" value="TSPO_MBR"/>
    <property type="match status" value="1"/>
</dbReference>
<keyword evidence="4 6" id="KW-1133">Transmembrane helix</keyword>
<dbReference type="RefSeq" id="WP_062900965.1">
    <property type="nucleotide sequence ID" value="NZ_CP013342.1"/>
</dbReference>
<feature type="transmembrane region" description="Helical" evidence="6">
    <location>
        <begin position="57"/>
        <end position="79"/>
    </location>
</feature>
<evidence type="ECO:0000313" key="7">
    <source>
        <dbReference type="EMBL" id="AMU93897.1"/>
    </source>
</evidence>
<dbReference type="AlphaFoldDB" id="A0A142VX78"/>
<accession>A0A142VX78</accession>
<dbReference type="InterPro" id="IPR004307">
    <property type="entry name" value="TspO_MBR"/>
</dbReference>
<evidence type="ECO:0000256" key="1">
    <source>
        <dbReference type="ARBA" id="ARBA00004141"/>
    </source>
</evidence>
<dbReference type="GO" id="GO:0033013">
    <property type="term" value="P:tetrapyrrole metabolic process"/>
    <property type="evidence" value="ECO:0007669"/>
    <property type="project" value="UniProtKB-ARBA"/>
</dbReference>
<reference evidence="8" key="1">
    <citation type="submission" date="2015-11" db="EMBL/GenBank/DDBJ databases">
        <title>Complete genome sequence of a polyethylene glycol-degrading strain Sphingopyxis terrae strain 203-1 (NBRC 15098).</title>
        <authorList>
            <person name="Yoshiyuki O."/>
            <person name="Shouta N."/>
            <person name="Nagata Y."/>
            <person name="Numata M."/>
            <person name="Tsuchikane K."/>
            <person name="Hosoyama A."/>
            <person name="Yamazoe A."/>
            <person name="Tsuda M."/>
            <person name="Fujita N."/>
            <person name="Kawai F."/>
        </authorList>
    </citation>
    <scope>NUCLEOTIDE SEQUENCE [LARGE SCALE GENOMIC DNA]</scope>
    <source>
        <strain evidence="8">203-1</strain>
    </source>
</reference>
<feature type="transmembrane region" description="Helical" evidence="6">
    <location>
        <begin position="143"/>
        <end position="163"/>
    </location>
</feature>
<gene>
    <name evidence="7" type="ORF">AOA14_04690</name>
</gene>
<evidence type="ECO:0000256" key="2">
    <source>
        <dbReference type="ARBA" id="ARBA00007524"/>
    </source>
</evidence>
<organism evidence="7 8">
    <name type="scientific">Sphingopyxis terrae subsp. terrae NBRC 15098</name>
    <dbReference type="NCBI Taxonomy" id="1219058"/>
    <lineage>
        <taxon>Bacteria</taxon>
        <taxon>Pseudomonadati</taxon>
        <taxon>Pseudomonadota</taxon>
        <taxon>Alphaproteobacteria</taxon>
        <taxon>Sphingomonadales</taxon>
        <taxon>Sphingomonadaceae</taxon>
        <taxon>Sphingopyxis</taxon>
    </lineage>
</organism>
<keyword evidence="3 6" id="KW-0812">Transmembrane</keyword>
<evidence type="ECO:0000256" key="3">
    <source>
        <dbReference type="ARBA" id="ARBA00022692"/>
    </source>
</evidence>
<dbReference type="Proteomes" id="UP000076234">
    <property type="component" value="Chromosome"/>
</dbReference>
<dbReference type="GO" id="GO:0016020">
    <property type="term" value="C:membrane"/>
    <property type="evidence" value="ECO:0007669"/>
    <property type="project" value="UniProtKB-SubCell"/>
</dbReference>
<feature type="transmembrane region" description="Helical" evidence="6">
    <location>
        <begin position="91"/>
        <end position="110"/>
    </location>
</feature>
<dbReference type="PANTHER" id="PTHR10057:SF0">
    <property type="entry name" value="TRANSLOCATOR PROTEIN"/>
    <property type="match status" value="1"/>
</dbReference>
<keyword evidence="5 6" id="KW-0472">Membrane</keyword>
<name>A0A142VX78_9SPHN</name>
<protein>
    <submittedName>
        <fullName evidence="7">CrtK protein</fullName>
    </submittedName>
</protein>
<proteinExistence type="inferred from homology"/>
<dbReference type="InterPro" id="IPR038330">
    <property type="entry name" value="TspO/MBR-related_sf"/>
</dbReference>
<dbReference type="Pfam" id="PF03073">
    <property type="entry name" value="TspO_MBR"/>
    <property type="match status" value="1"/>
</dbReference>
<comment type="subcellular location">
    <subcellularLocation>
        <location evidence="1">Membrane</location>
        <topology evidence="1">Multi-pass membrane protein</topology>
    </subcellularLocation>
</comment>
<dbReference type="EMBL" id="CP013342">
    <property type="protein sequence ID" value="AMU93897.1"/>
    <property type="molecule type" value="Genomic_DNA"/>
</dbReference>
<sequence>MSEIATPGQLRMSYWRWAMFTVPALVLIGSLMGLLSNSGYDNRWFMALDRPAIVPPGWVFGVVWTTLYVLLGLALAMILHARGARGRGFALTLFFVQLIANFAWSPLFFGMHQVTAALYLVIFILMVTIATTFAFAPIRKAAAWLLVPYMIWLSFATILNFQIDQRNPDAETLVPAAATSQIG</sequence>
<feature type="transmembrane region" description="Helical" evidence="6">
    <location>
        <begin position="116"/>
        <end position="136"/>
    </location>
</feature>
<dbReference type="FunFam" id="1.20.1260.100:FF:000001">
    <property type="entry name" value="translocator protein 2"/>
    <property type="match status" value="1"/>
</dbReference>
<reference evidence="7 8" key="2">
    <citation type="journal article" date="2016" name="Genome Announc.">
        <title>Complete Genome Sequence of Sphingopyxis terrae Strain 203-1 (NBRC 111660), a Polyethylene Glycol Degrader.</title>
        <authorList>
            <person name="Ohtsubo Y."/>
            <person name="Nonoyama S."/>
            <person name="Nagata Y."/>
            <person name="Numata M."/>
            <person name="Tsuchikane K."/>
            <person name="Hosoyama A."/>
            <person name="Yamazoe A."/>
            <person name="Tsuda M."/>
            <person name="Fujita N."/>
            <person name="Kawai F."/>
        </authorList>
    </citation>
    <scope>NUCLEOTIDE SEQUENCE [LARGE SCALE GENOMIC DNA]</scope>
    <source>
        <strain evidence="7 8">203-1</strain>
    </source>
</reference>
<feature type="transmembrane region" description="Helical" evidence="6">
    <location>
        <begin position="17"/>
        <end position="37"/>
    </location>
</feature>
<dbReference type="PIRSF" id="PIRSF005859">
    <property type="entry name" value="PBR"/>
    <property type="match status" value="1"/>
</dbReference>
<dbReference type="STRING" id="1219058.AOA14_04690"/>
<evidence type="ECO:0000256" key="4">
    <source>
        <dbReference type="ARBA" id="ARBA00022989"/>
    </source>
</evidence>
<dbReference type="PANTHER" id="PTHR10057">
    <property type="entry name" value="PERIPHERAL-TYPE BENZODIAZEPINE RECEPTOR"/>
    <property type="match status" value="1"/>
</dbReference>